<sequence length="82" mass="8838">MEVLQALAVATKERATNAEVRATTTNVRGHDAEMHMDSSEEAAATAEEHLDGSIAQEEARILDAEAHSHAETTATESEHLLQ</sequence>
<evidence type="ECO:0000313" key="2">
    <source>
        <dbReference type="EMBL" id="GMH22823.1"/>
    </source>
</evidence>
<evidence type="ECO:0000313" key="3">
    <source>
        <dbReference type="Proteomes" id="UP001279734"/>
    </source>
</evidence>
<keyword evidence="3" id="KW-1185">Reference proteome</keyword>
<proteinExistence type="predicted"/>
<name>A0AAD3T4K6_NEPGR</name>
<feature type="compositionally biased region" description="Basic and acidic residues" evidence="1">
    <location>
        <begin position="46"/>
        <end position="82"/>
    </location>
</feature>
<dbReference type="EMBL" id="BSYO01000025">
    <property type="protein sequence ID" value="GMH22823.1"/>
    <property type="molecule type" value="Genomic_DNA"/>
</dbReference>
<reference evidence="2" key="1">
    <citation type="submission" date="2023-05" db="EMBL/GenBank/DDBJ databases">
        <title>Nepenthes gracilis genome sequencing.</title>
        <authorList>
            <person name="Fukushima K."/>
        </authorList>
    </citation>
    <scope>NUCLEOTIDE SEQUENCE</scope>
    <source>
        <strain evidence="2">SING2019-196</strain>
    </source>
</reference>
<feature type="region of interest" description="Disordered" evidence="1">
    <location>
        <begin position="30"/>
        <end position="82"/>
    </location>
</feature>
<dbReference type="Proteomes" id="UP001279734">
    <property type="component" value="Unassembled WGS sequence"/>
</dbReference>
<comment type="caution">
    <text evidence="2">The sequence shown here is derived from an EMBL/GenBank/DDBJ whole genome shotgun (WGS) entry which is preliminary data.</text>
</comment>
<organism evidence="2 3">
    <name type="scientific">Nepenthes gracilis</name>
    <name type="common">Slender pitcher plant</name>
    <dbReference type="NCBI Taxonomy" id="150966"/>
    <lineage>
        <taxon>Eukaryota</taxon>
        <taxon>Viridiplantae</taxon>
        <taxon>Streptophyta</taxon>
        <taxon>Embryophyta</taxon>
        <taxon>Tracheophyta</taxon>
        <taxon>Spermatophyta</taxon>
        <taxon>Magnoliopsida</taxon>
        <taxon>eudicotyledons</taxon>
        <taxon>Gunneridae</taxon>
        <taxon>Pentapetalae</taxon>
        <taxon>Caryophyllales</taxon>
        <taxon>Nepenthaceae</taxon>
        <taxon>Nepenthes</taxon>
    </lineage>
</organism>
<evidence type="ECO:0000256" key="1">
    <source>
        <dbReference type="SAM" id="MobiDB-lite"/>
    </source>
</evidence>
<gene>
    <name evidence="2" type="ORF">Nepgr_024666</name>
</gene>
<accession>A0AAD3T4K6</accession>
<protein>
    <submittedName>
        <fullName evidence="2">Uncharacterized protein</fullName>
    </submittedName>
</protein>
<dbReference type="AlphaFoldDB" id="A0AAD3T4K6"/>